<dbReference type="SUPFAM" id="SSF57196">
    <property type="entry name" value="EGF/Laminin"/>
    <property type="match status" value="1"/>
</dbReference>
<keyword evidence="3" id="KW-0677">Repeat</keyword>
<dbReference type="PROSITE" id="PS50026">
    <property type="entry name" value="EGF_3"/>
    <property type="match status" value="2"/>
</dbReference>
<evidence type="ECO:0000259" key="8">
    <source>
        <dbReference type="PROSITE" id="PS50026"/>
    </source>
</evidence>
<proteinExistence type="predicted"/>
<dbReference type="InterPro" id="IPR051586">
    <property type="entry name" value="PKC-binding_NELL"/>
</dbReference>
<dbReference type="SMART" id="SM00181">
    <property type="entry name" value="EGF"/>
    <property type="match status" value="5"/>
</dbReference>
<evidence type="ECO:0000256" key="1">
    <source>
        <dbReference type="ARBA" id="ARBA00022536"/>
    </source>
</evidence>
<keyword evidence="5" id="KW-0325">Glycoprotein</keyword>
<keyword evidence="7" id="KW-1133">Transmembrane helix</keyword>
<dbReference type="GO" id="GO:0008201">
    <property type="term" value="F:heparin binding"/>
    <property type="evidence" value="ECO:0007669"/>
    <property type="project" value="TreeGrafter"/>
</dbReference>
<evidence type="ECO:0000256" key="2">
    <source>
        <dbReference type="ARBA" id="ARBA00022729"/>
    </source>
</evidence>
<dbReference type="PANTHER" id="PTHR24042:SF5">
    <property type="entry name" value="EGF-LIKE CALCIUM-BINDING DOMAIN-CONTAINING PROTEIN"/>
    <property type="match status" value="1"/>
</dbReference>
<accession>A0AAV4TMI3</accession>
<keyword evidence="4 6" id="KW-1015">Disulfide bond</keyword>
<keyword evidence="7" id="KW-0472">Membrane</keyword>
<dbReference type="PROSITE" id="PS00022">
    <property type="entry name" value="EGF_1"/>
    <property type="match status" value="1"/>
</dbReference>
<sequence>MSNIEHKQIRFNNSEIQNNQETGCNCINGHCVRKCDLEKQEPCINNEIVCVCSPEFGKISDTECQYCGCGMGFNCTFKPVRRGWPEASCECPEGYRNEYSRCRPKCNEERPCQNGGTCKSDGSCSCKRGTMGDLCEDVFLCQYDCRPRLVVDCVYDVEKEQRVCLCKNRSLVFNPQEQACKPCPCGNGTCYSEYERLRCNCNPGYTEFNGYCKRCDCGFNISSKCQFGSNGEKICWCNEGYTTRDGYCAECDCGYYKDKDNNEKLIPCKLEGNIRHCSCPEGYEEYFGKCRDIDECKVNNTCHSTAICINTEGSFICRCKEGYRIAYNEDPKPGQECEEIDECSENRTLCPTSNHLRCVNLPGTYKCMCESDYRPVSMDADPRKTECKEEKASWLPTIIVCITTIAIILLSLLMHRFLKRRSRQ</sequence>
<evidence type="ECO:0000313" key="10">
    <source>
        <dbReference type="Proteomes" id="UP001054837"/>
    </source>
</evidence>
<dbReference type="Pfam" id="PF07645">
    <property type="entry name" value="EGF_CA"/>
    <property type="match status" value="2"/>
</dbReference>
<evidence type="ECO:0000256" key="7">
    <source>
        <dbReference type="SAM" id="Phobius"/>
    </source>
</evidence>
<dbReference type="GO" id="GO:0005615">
    <property type="term" value="C:extracellular space"/>
    <property type="evidence" value="ECO:0007669"/>
    <property type="project" value="TreeGrafter"/>
</dbReference>
<dbReference type="Proteomes" id="UP001054837">
    <property type="component" value="Unassembled WGS sequence"/>
</dbReference>
<organism evidence="9 10">
    <name type="scientific">Caerostris darwini</name>
    <dbReference type="NCBI Taxonomy" id="1538125"/>
    <lineage>
        <taxon>Eukaryota</taxon>
        <taxon>Metazoa</taxon>
        <taxon>Ecdysozoa</taxon>
        <taxon>Arthropoda</taxon>
        <taxon>Chelicerata</taxon>
        <taxon>Arachnida</taxon>
        <taxon>Araneae</taxon>
        <taxon>Araneomorphae</taxon>
        <taxon>Entelegynae</taxon>
        <taxon>Araneoidea</taxon>
        <taxon>Araneidae</taxon>
        <taxon>Caerostris</taxon>
    </lineage>
</organism>
<evidence type="ECO:0000256" key="4">
    <source>
        <dbReference type="ARBA" id="ARBA00023157"/>
    </source>
</evidence>
<dbReference type="InterPro" id="IPR000742">
    <property type="entry name" value="EGF"/>
</dbReference>
<dbReference type="PANTHER" id="PTHR24042">
    <property type="entry name" value="NEL HOMOLOG"/>
    <property type="match status" value="1"/>
</dbReference>
<dbReference type="EMBL" id="BPLQ01009911">
    <property type="protein sequence ID" value="GIY47284.1"/>
    <property type="molecule type" value="Genomic_DNA"/>
</dbReference>
<feature type="disulfide bond" evidence="6">
    <location>
        <begin position="126"/>
        <end position="135"/>
    </location>
</feature>
<gene>
    <name evidence="9" type="ORF">CDAR_617921</name>
</gene>
<keyword evidence="2" id="KW-0732">Signal</keyword>
<dbReference type="InterPro" id="IPR000152">
    <property type="entry name" value="EGF-type_Asp/Asn_hydroxyl_site"/>
</dbReference>
<dbReference type="InterPro" id="IPR018097">
    <property type="entry name" value="EGF_Ca-bd_CS"/>
</dbReference>
<evidence type="ECO:0000256" key="3">
    <source>
        <dbReference type="ARBA" id="ARBA00022737"/>
    </source>
</evidence>
<comment type="caution">
    <text evidence="9">The sequence shown here is derived from an EMBL/GenBank/DDBJ whole genome shotgun (WGS) entry which is preliminary data.</text>
</comment>
<evidence type="ECO:0000256" key="6">
    <source>
        <dbReference type="PROSITE-ProRule" id="PRU00076"/>
    </source>
</evidence>
<dbReference type="Gene3D" id="2.90.20.10">
    <property type="entry name" value="Plasmodium vivax P25 domain"/>
    <property type="match status" value="1"/>
</dbReference>
<dbReference type="PROSITE" id="PS01187">
    <property type="entry name" value="EGF_CA"/>
    <property type="match status" value="2"/>
</dbReference>
<keyword evidence="7" id="KW-0812">Transmembrane</keyword>
<keyword evidence="1 6" id="KW-0245">EGF-like domain</keyword>
<protein>
    <recommendedName>
        <fullName evidence="8">EGF-like domain-containing protein</fullName>
    </recommendedName>
</protein>
<dbReference type="GO" id="GO:0005509">
    <property type="term" value="F:calcium ion binding"/>
    <property type="evidence" value="ECO:0007669"/>
    <property type="project" value="InterPro"/>
</dbReference>
<evidence type="ECO:0000256" key="5">
    <source>
        <dbReference type="ARBA" id="ARBA00023180"/>
    </source>
</evidence>
<feature type="transmembrane region" description="Helical" evidence="7">
    <location>
        <begin position="394"/>
        <end position="414"/>
    </location>
</feature>
<reference evidence="9 10" key="1">
    <citation type="submission" date="2021-06" db="EMBL/GenBank/DDBJ databases">
        <title>Caerostris darwini draft genome.</title>
        <authorList>
            <person name="Kono N."/>
            <person name="Arakawa K."/>
        </authorList>
    </citation>
    <scope>NUCLEOTIDE SEQUENCE [LARGE SCALE GENOMIC DNA]</scope>
</reference>
<dbReference type="InterPro" id="IPR009030">
    <property type="entry name" value="Growth_fac_rcpt_cys_sf"/>
</dbReference>
<name>A0AAV4TMI3_9ARAC</name>
<dbReference type="SMART" id="SM00179">
    <property type="entry name" value="EGF_CA"/>
    <property type="match status" value="2"/>
</dbReference>
<keyword evidence="10" id="KW-1185">Reference proteome</keyword>
<dbReference type="AlphaFoldDB" id="A0AAV4TMI3"/>
<dbReference type="FunFam" id="2.10.25.10:FF:000038">
    <property type="entry name" value="Fibrillin 2"/>
    <property type="match status" value="2"/>
</dbReference>
<dbReference type="CDD" id="cd00054">
    <property type="entry name" value="EGF_CA"/>
    <property type="match status" value="1"/>
</dbReference>
<feature type="domain" description="EGF-like" evidence="8">
    <location>
        <begin position="103"/>
        <end position="136"/>
    </location>
</feature>
<evidence type="ECO:0000313" key="9">
    <source>
        <dbReference type="EMBL" id="GIY47284.1"/>
    </source>
</evidence>
<dbReference type="InterPro" id="IPR049883">
    <property type="entry name" value="NOTCH1_EGF-like"/>
</dbReference>
<comment type="caution">
    <text evidence="6">Lacks conserved residue(s) required for the propagation of feature annotation.</text>
</comment>
<dbReference type="SUPFAM" id="SSF57184">
    <property type="entry name" value="Growth factor receptor domain"/>
    <property type="match status" value="1"/>
</dbReference>
<dbReference type="Gene3D" id="2.10.25.10">
    <property type="entry name" value="Laminin"/>
    <property type="match status" value="2"/>
</dbReference>
<dbReference type="InterPro" id="IPR001881">
    <property type="entry name" value="EGF-like_Ca-bd_dom"/>
</dbReference>
<dbReference type="PROSITE" id="PS00010">
    <property type="entry name" value="ASX_HYDROXYL"/>
    <property type="match status" value="1"/>
</dbReference>
<feature type="domain" description="EGF-like" evidence="8">
    <location>
        <begin position="292"/>
        <end position="329"/>
    </location>
</feature>